<dbReference type="InterPro" id="IPR007730">
    <property type="entry name" value="SPOR-like_dom"/>
</dbReference>
<feature type="compositionally biased region" description="Low complexity" evidence="1">
    <location>
        <begin position="248"/>
        <end position="267"/>
    </location>
</feature>
<dbReference type="RefSeq" id="WP_111897216.1">
    <property type="nucleotide sequence ID" value="NZ_CP033459.1"/>
</dbReference>
<organism evidence="4 5">
    <name type="scientific">Pseudoprevotella muciniphila</name>
    <dbReference type="NCBI Taxonomy" id="2133944"/>
    <lineage>
        <taxon>Bacteria</taxon>
        <taxon>Pseudomonadati</taxon>
        <taxon>Bacteroidota</taxon>
        <taxon>Bacteroidia</taxon>
        <taxon>Bacteroidales</taxon>
        <taxon>Prevotellaceae</taxon>
        <taxon>Pseudoprevotella</taxon>
    </lineage>
</organism>
<reference evidence="4 5" key="1">
    <citation type="submission" date="2018-11" db="EMBL/GenBank/DDBJ databases">
        <authorList>
            <person name="Na S.W."/>
            <person name="Baik M."/>
        </authorList>
    </citation>
    <scope>NUCLEOTIDE SEQUENCE [LARGE SCALE GENOMIC DNA]</scope>
    <source>
        <strain evidence="4 5">E39</strain>
    </source>
</reference>
<feature type="compositionally biased region" description="Basic and acidic residues" evidence="1">
    <location>
        <begin position="281"/>
        <end position="293"/>
    </location>
</feature>
<dbReference type="Proteomes" id="UP000249375">
    <property type="component" value="Chromosome"/>
</dbReference>
<protein>
    <submittedName>
        <fullName evidence="4">Zinc-ribbon domain-containing protein</fullName>
    </submittedName>
</protein>
<proteinExistence type="predicted"/>
<keyword evidence="2" id="KW-1133">Transmembrane helix</keyword>
<dbReference type="AlphaFoldDB" id="A0A5P8E5Z6"/>
<dbReference type="KEGG" id="alq:C7Y71_004600"/>
<feature type="transmembrane region" description="Helical" evidence="2">
    <location>
        <begin position="111"/>
        <end position="130"/>
    </location>
</feature>
<sequence length="342" mass="38822">MICPNCKQNNSGDSKFCKNCGATLSQPKVYYCKSCGRRLAPEARFCPSCGERKPLRTDNTQTQRPASASNSQSQNTQRVHIVERPANYGNTPPPQQPKPDKKEQSPGCGCLFHLIFFGVIAIAVAGYYYMQLAKKERMAYEKVKSSMNIRQMEEYLNTDYYVFNDHKDDIRDRIERIRTDNVDFRSATTVASCERYLDRHPEGRYRKEVEKRLEKLKNKASSEDVVEDIRDFTRQPVTPKPSMPASNSPAAEEPTAGEASEAETETGGTKYYIQVGYRNKREDADASAKRNAEKGFGNVVVKKDDKATRNYITSGAYNSKEEAERHLENARKQYPDATIISE</sequence>
<feature type="compositionally biased region" description="Low complexity" evidence="1">
    <location>
        <begin position="66"/>
        <end position="75"/>
    </location>
</feature>
<dbReference type="EMBL" id="CP033459">
    <property type="protein sequence ID" value="QFQ12352.1"/>
    <property type="molecule type" value="Genomic_DNA"/>
</dbReference>
<feature type="region of interest" description="Disordered" evidence="1">
    <location>
        <begin position="224"/>
        <end position="267"/>
    </location>
</feature>
<dbReference type="Pfam" id="PF12773">
    <property type="entry name" value="DZR"/>
    <property type="match status" value="1"/>
</dbReference>
<dbReference type="SUPFAM" id="SSF110997">
    <property type="entry name" value="Sporulation related repeat"/>
    <property type="match status" value="1"/>
</dbReference>
<gene>
    <name evidence="4" type="ORF">C7Y71_004600</name>
</gene>
<keyword evidence="2" id="KW-0812">Transmembrane</keyword>
<keyword evidence="2" id="KW-0472">Membrane</keyword>
<dbReference type="Pfam" id="PF05036">
    <property type="entry name" value="SPOR"/>
    <property type="match status" value="1"/>
</dbReference>
<evidence type="ECO:0000256" key="2">
    <source>
        <dbReference type="SAM" id="Phobius"/>
    </source>
</evidence>
<dbReference type="GO" id="GO:0042834">
    <property type="term" value="F:peptidoglycan binding"/>
    <property type="evidence" value="ECO:0007669"/>
    <property type="project" value="InterPro"/>
</dbReference>
<feature type="region of interest" description="Disordered" evidence="1">
    <location>
        <begin position="281"/>
        <end position="342"/>
    </location>
</feature>
<name>A0A5P8E5Z6_9BACT</name>
<feature type="domain" description="SPOR" evidence="3">
    <location>
        <begin position="265"/>
        <end position="342"/>
    </location>
</feature>
<feature type="region of interest" description="Disordered" evidence="1">
    <location>
        <begin position="85"/>
        <end position="104"/>
    </location>
</feature>
<feature type="region of interest" description="Disordered" evidence="1">
    <location>
        <begin position="55"/>
        <end position="77"/>
    </location>
</feature>
<keyword evidence="5" id="KW-1185">Reference proteome</keyword>
<feature type="compositionally biased region" description="Basic and acidic residues" evidence="1">
    <location>
        <begin position="319"/>
        <end position="334"/>
    </location>
</feature>
<feature type="compositionally biased region" description="Basic and acidic residues" evidence="1">
    <location>
        <begin position="224"/>
        <end position="233"/>
    </location>
</feature>
<dbReference type="Gene3D" id="3.30.70.1070">
    <property type="entry name" value="Sporulation related repeat"/>
    <property type="match status" value="1"/>
</dbReference>
<accession>A0A5P8E5Z6</accession>
<evidence type="ECO:0000313" key="4">
    <source>
        <dbReference type="EMBL" id="QFQ12352.1"/>
    </source>
</evidence>
<dbReference type="OrthoDB" id="1178869at2"/>
<evidence type="ECO:0000313" key="5">
    <source>
        <dbReference type="Proteomes" id="UP000249375"/>
    </source>
</evidence>
<evidence type="ECO:0000259" key="3">
    <source>
        <dbReference type="PROSITE" id="PS51724"/>
    </source>
</evidence>
<dbReference type="PROSITE" id="PS51724">
    <property type="entry name" value="SPOR"/>
    <property type="match status" value="1"/>
</dbReference>
<dbReference type="InterPro" id="IPR025874">
    <property type="entry name" value="DZR"/>
</dbReference>
<dbReference type="InterPro" id="IPR036680">
    <property type="entry name" value="SPOR-like_sf"/>
</dbReference>
<evidence type="ECO:0000256" key="1">
    <source>
        <dbReference type="SAM" id="MobiDB-lite"/>
    </source>
</evidence>